<reference evidence="2" key="2">
    <citation type="submission" date="2021-04" db="EMBL/GenBank/DDBJ databases">
        <authorList>
            <person name="Gilroy R."/>
        </authorList>
    </citation>
    <scope>NUCLEOTIDE SEQUENCE</scope>
    <source>
        <strain evidence="2">ChiHjej10B9-743</strain>
    </source>
</reference>
<protein>
    <submittedName>
        <fullName evidence="2">Transposase</fullName>
    </submittedName>
</protein>
<dbReference type="InterPro" id="IPR036515">
    <property type="entry name" value="Transposase_17_sf"/>
</dbReference>
<comment type="caution">
    <text evidence="2">The sequence shown here is derived from an EMBL/GenBank/DDBJ whole genome shotgun (WGS) entry which is preliminary data.</text>
</comment>
<proteinExistence type="predicted"/>
<name>A0A9D1ZB82_9ACTN</name>
<dbReference type="SMART" id="SM01321">
    <property type="entry name" value="Y1_Tnp"/>
    <property type="match status" value="1"/>
</dbReference>
<sequence>MPRAPRATAESGFYHVILRGNGKQIIFEDDADRRAFLELLVKRAEDAGIHVLAWCLMENHVHLVLEDPTQALSEMMQRLSGGYAQRFNRKSGRVGHVFENRFKSCPIENEAYLLQAIRYVHDNPENAGICPAAEYPWSSYREYVGSSEIANTYLVLDMLGGAEGFAAYSQPEQRRTYRFDRRARVPEDEMGDVARLALGELSAHEVKALPKAERDQRLLDLRDVGLSVKQIERLTGIGTCTISRVTNKLRRMRVDQAE</sequence>
<dbReference type="SUPFAM" id="SSF143422">
    <property type="entry name" value="Transposase IS200-like"/>
    <property type="match status" value="1"/>
</dbReference>
<dbReference type="InterPro" id="IPR002686">
    <property type="entry name" value="Transposase_17"/>
</dbReference>
<dbReference type="PANTHER" id="PTHR34322">
    <property type="entry name" value="TRANSPOSASE, Y1_TNP DOMAIN-CONTAINING"/>
    <property type="match status" value="1"/>
</dbReference>
<dbReference type="Pfam" id="PF01797">
    <property type="entry name" value="Y1_Tnp"/>
    <property type="match status" value="1"/>
</dbReference>
<evidence type="ECO:0000313" key="3">
    <source>
        <dbReference type="Proteomes" id="UP000824133"/>
    </source>
</evidence>
<organism evidence="2 3">
    <name type="scientific">Candidatus Olsenella excrementavium</name>
    <dbReference type="NCBI Taxonomy" id="2838709"/>
    <lineage>
        <taxon>Bacteria</taxon>
        <taxon>Bacillati</taxon>
        <taxon>Actinomycetota</taxon>
        <taxon>Coriobacteriia</taxon>
        <taxon>Coriobacteriales</taxon>
        <taxon>Atopobiaceae</taxon>
        <taxon>Olsenella</taxon>
    </lineage>
</organism>
<dbReference type="GO" id="GO:0004803">
    <property type="term" value="F:transposase activity"/>
    <property type="evidence" value="ECO:0007669"/>
    <property type="project" value="InterPro"/>
</dbReference>
<dbReference type="AlphaFoldDB" id="A0A9D1ZB82"/>
<reference evidence="2" key="1">
    <citation type="journal article" date="2021" name="PeerJ">
        <title>Extensive microbial diversity within the chicken gut microbiome revealed by metagenomics and culture.</title>
        <authorList>
            <person name="Gilroy R."/>
            <person name="Ravi A."/>
            <person name="Getino M."/>
            <person name="Pursley I."/>
            <person name="Horton D.L."/>
            <person name="Alikhan N.F."/>
            <person name="Baker D."/>
            <person name="Gharbi K."/>
            <person name="Hall N."/>
            <person name="Watson M."/>
            <person name="Adriaenssens E.M."/>
            <person name="Foster-Nyarko E."/>
            <person name="Jarju S."/>
            <person name="Secka A."/>
            <person name="Antonio M."/>
            <person name="Oren A."/>
            <person name="Chaudhuri R.R."/>
            <person name="La Ragione R."/>
            <person name="Hildebrand F."/>
            <person name="Pallen M.J."/>
        </authorList>
    </citation>
    <scope>NUCLEOTIDE SEQUENCE</scope>
    <source>
        <strain evidence="2">ChiHjej10B9-743</strain>
    </source>
</reference>
<dbReference type="GO" id="GO:0003677">
    <property type="term" value="F:DNA binding"/>
    <property type="evidence" value="ECO:0007669"/>
    <property type="project" value="InterPro"/>
</dbReference>
<dbReference type="GO" id="GO:0006313">
    <property type="term" value="P:DNA transposition"/>
    <property type="evidence" value="ECO:0007669"/>
    <property type="project" value="InterPro"/>
</dbReference>
<accession>A0A9D1ZB82</accession>
<dbReference type="PANTHER" id="PTHR34322:SF2">
    <property type="entry name" value="TRANSPOSASE IS200-LIKE DOMAIN-CONTAINING PROTEIN"/>
    <property type="match status" value="1"/>
</dbReference>
<evidence type="ECO:0000259" key="1">
    <source>
        <dbReference type="SMART" id="SM01321"/>
    </source>
</evidence>
<dbReference type="EMBL" id="DXCP01000053">
    <property type="protein sequence ID" value="HIY80195.1"/>
    <property type="molecule type" value="Genomic_DNA"/>
</dbReference>
<dbReference type="Proteomes" id="UP000824133">
    <property type="component" value="Unassembled WGS sequence"/>
</dbReference>
<feature type="domain" description="Transposase IS200-like" evidence="1">
    <location>
        <begin position="9"/>
        <end position="123"/>
    </location>
</feature>
<gene>
    <name evidence="2" type="ORF">IAA42_07165</name>
</gene>
<evidence type="ECO:0000313" key="2">
    <source>
        <dbReference type="EMBL" id="HIY80195.1"/>
    </source>
</evidence>
<dbReference type="Gene3D" id="3.30.70.1290">
    <property type="entry name" value="Transposase IS200-like"/>
    <property type="match status" value="1"/>
</dbReference>